<evidence type="ECO:0000256" key="8">
    <source>
        <dbReference type="ARBA" id="ARBA00053423"/>
    </source>
</evidence>
<dbReference type="NCBIfam" id="NF008035">
    <property type="entry name" value="PRK10767.1"/>
    <property type="match status" value="1"/>
</dbReference>
<sequence>MAKRDYYEVLGVQKGATKEEIKKGYRKLAVMYHPDKNPGNKEAEDKFKEATEAYEVLSDDQKRQIYDQYGFAGLEGMAGGSGGNQGYSHAFHDFEDLFGGFGDVFENLFGGGASSSRRRSGGPDHGASLRYDLEISFKDAVFGTKAEISFQHNEACESCRGTGGAEGSKRKTCPSCGGAGQIRRSAGFFSVAQTCPTCQGEGTVVDNPCKVCGGSGLQKKRKKIVVTIPPGVDNGKRITVPNQGDAGRNGGPAGDLVIILHVAPHRYFERNGQDLYCAIPVSMTQAALGSEITVTSLDDKKIKMRIPAGTQHGKLLRLRGEGVPYGTSGRNGDMYIKVLITVPTKLSVKAKQLLEEVAAIQGEDANPKPVAISDLGN</sequence>
<keyword evidence="7 11" id="KW-0143">Chaperone</keyword>
<dbReference type="PANTHER" id="PTHR43096">
    <property type="entry name" value="DNAJ HOMOLOG 1, MITOCHONDRIAL-RELATED"/>
    <property type="match status" value="1"/>
</dbReference>
<keyword evidence="1 11" id="KW-0235">DNA replication</keyword>
<feature type="binding site" evidence="11">
    <location>
        <position position="212"/>
    </location>
    <ligand>
        <name>Zn(2+)</name>
        <dbReference type="ChEBI" id="CHEBI:29105"/>
        <label>1</label>
    </ligand>
</feature>
<feature type="binding site" evidence="11">
    <location>
        <position position="156"/>
    </location>
    <ligand>
        <name>Zn(2+)</name>
        <dbReference type="ChEBI" id="CHEBI:29105"/>
        <label>1</label>
    </ligand>
</feature>
<dbReference type="GO" id="GO:0051082">
    <property type="term" value="F:unfolded protein binding"/>
    <property type="evidence" value="ECO:0007669"/>
    <property type="project" value="UniProtKB-UniRule"/>
</dbReference>
<dbReference type="EMBL" id="ATFF01000006">
    <property type="protein sequence ID" value="EPF31218.1"/>
    <property type="molecule type" value="Genomic_DNA"/>
</dbReference>
<dbReference type="Gene3D" id="1.10.287.110">
    <property type="entry name" value="DnaJ domain"/>
    <property type="match status" value="1"/>
</dbReference>
<feature type="binding site" evidence="11">
    <location>
        <position position="195"/>
    </location>
    <ligand>
        <name>Zn(2+)</name>
        <dbReference type="ChEBI" id="CHEBI:29105"/>
        <label>2</label>
    </ligand>
</feature>
<dbReference type="FunFam" id="2.10.230.10:FF:000002">
    <property type="entry name" value="Molecular chaperone DnaJ"/>
    <property type="match status" value="1"/>
</dbReference>
<dbReference type="PROSITE" id="PS51188">
    <property type="entry name" value="ZF_CR"/>
    <property type="match status" value="1"/>
</dbReference>
<proteinExistence type="inferred from homology"/>
<dbReference type="FunFam" id="1.10.287.110:FF:000034">
    <property type="entry name" value="Chaperone protein DnaJ"/>
    <property type="match status" value="1"/>
</dbReference>
<protein>
    <recommendedName>
        <fullName evidence="10 11">Chaperone protein DnaJ</fullName>
    </recommendedName>
</protein>
<feature type="repeat" description="CXXCXGXG motif" evidence="11">
    <location>
        <begin position="195"/>
        <end position="202"/>
    </location>
</feature>
<evidence type="ECO:0000259" key="14">
    <source>
        <dbReference type="PROSITE" id="PS51188"/>
    </source>
</evidence>
<dbReference type="CDD" id="cd06257">
    <property type="entry name" value="DnaJ"/>
    <property type="match status" value="1"/>
</dbReference>
<dbReference type="InterPro" id="IPR018253">
    <property type="entry name" value="DnaJ_domain_CS"/>
</dbReference>
<dbReference type="GO" id="GO:0006260">
    <property type="term" value="P:DNA replication"/>
    <property type="evidence" value="ECO:0007669"/>
    <property type="project" value="UniProtKB-KW"/>
</dbReference>
<dbReference type="PANTHER" id="PTHR43096:SF52">
    <property type="entry name" value="DNAJ HOMOLOG 1, MITOCHONDRIAL-RELATED"/>
    <property type="match status" value="1"/>
</dbReference>
<dbReference type="GO" id="GO:0008270">
    <property type="term" value="F:zinc ion binding"/>
    <property type="evidence" value="ECO:0007669"/>
    <property type="project" value="UniProtKB-UniRule"/>
</dbReference>
<dbReference type="HAMAP" id="MF_01152">
    <property type="entry name" value="DnaJ"/>
    <property type="match status" value="1"/>
</dbReference>
<feature type="repeat" description="CXXCXGXG motif" evidence="11">
    <location>
        <begin position="209"/>
        <end position="216"/>
    </location>
</feature>
<dbReference type="InterPro" id="IPR001305">
    <property type="entry name" value="HSP_DnaJ_Cys-rich_dom"/>
</dbReference>
<feature type="binding site" evidence="11">
    <location>
        <position position="173"/>
    </location>
    <ligand>
        <name>Zn(2+)</name>
        <dbReference type="ChEBI" id="CHEBI:29105"/>
        <label>2</label>
    </ligand>
</feature>
<dbReference type="HOGENOM" id="CLU_017633_0_7_12"/>
<dbReference type="Gene3D" id="2.60.260.20">
    <property type="entry name" value="Urease metallochaperone UreE, N-terminal domain"/>
    <property type="match status" value="2"/>
</dbReference>
<evidence type="ECO:0000256" key="10">
    <source>
        <dbReference type="ARBA" id="ARBA00067609"/>
    </source>
</evidence>
<dbReference type="Pfam" id="PF00226">
    <property type="entry name" value="DnaJ"/>
    <property type="match status" value="1"/>
</dbReference>
<keyword evidence="16" id="KW-1185">Reference proteome</keyword>
<evidence type="ECO:0000256" key="11">
    <source>
        <dbReference type="HAMAP-Rule" id="MF_01152"/>
    </source>
</evidence>
<evidence type="ECO:0000259" key="13">
    <source>
        <dbReference type="PROSITE" id="PS50076"/>
    </source>
</evidence>
<feature type="binding site" evidence="11">
    <location>
        <position position="159"/>
    </location>
    <ligand>
        <name>Zn(2+)</name>
        <dbReference type="ChEBI" id="CHEBI:29105"/>
        <label>1</label>
    </ligand>
</feature>
<dbReference type="SUPFAM" id="SSF49493">
    <property type="entry name" value="HSP40/DnaJ peptide-binding domain"/>
    <property type="match status" value="2"/>
</dbReference>
<feature type="binding site" evidence="11">
    <location>
        <position position="176"/>
    </location>
    <ligand>
        <name>Zn(2+)</name>
        <dbReference type="ChEBI" id="CHEBI:29105"/>
        <label>2</label>
    </ligand>
</feature>
<feature type="zinc finger region" description="CR-type" evidence="12">
    <location>
        <begin position="143"/>
        <end position="221"/>
    </location>
</feature>
<keyword evidence="3 11" id="KW-0677">Repeat</keyword>
<dbReference type="SUPFAM" id="SSF57938">
    <property type="entry name" value="DnaJ/Hsp40 cysteine-rich domain"/>
    <property type="match status" value="1"/>
</dbReference>
<evidence type="ECO:0000256" key="3">
    <source>
        <dbReference type="ARBA" id="ARBA00022737"/>
    </source>
</evidence>
<dbReference type="SUPFAM" id="SSF46565">
    <property type="entry name" value="Chaperone J-domain"/>
    <property type="match status" value="1"/>
</dbReference>
<comment type="similarity">
    <text evidence="9 11">Belongs to the DnaJ family.</text>
</comment>
<feature type="binding site" evidence="11">
    <location>
        <position position="198"/>
    </location>
    <ligand>
        <name>Zn(2+)</name>
        <dbReference type="ChEBI" id="CHEBI:29105"/>
        <label>2</label>
    </ligand>
</feature>
<dbReference type="InterPro" id="IPR008971">
    <property type="entry name" value="HSP40/DnaJ_pept-bd"/>
</dbReference>
<dbReference type="GO" id="GO:0042026">
    <property type="term" value="P:protein refolding"/>
    <property type="evidence" value="ECO:0007669"/>
    <property type="project" value="TreeGrafter"/>
</dbReference>
<comment type="subunit">
    <text evidence="11">Homodimer.</text>
</comment>
<comment type="caution">
    <text evidence="15">The sequence shown here is derived from an EMBL/GenBank/DDBJ whole genome shotgun (WGS) entry which is preliminary data.</text>
</comment>
<dbReference type="PATRIC" id="fig|1125699.3.peg.1572"/>
<dbReference type="AlphaFoldDB" id="S3JZ03"/>
<comment type="domain">
    <text evidence="11">The J domain is necessary and sufficient to stimulate DnaK ATPase activity. Zinc center 1 plays an important role in the autonomous, DnaK-independent chaperone activity of DnaJ. Zinc center 2 is essential for interaction with DnaK and for DnaJ activity.</text>
</comment>
<dbReference type="PROSITE" id="PS50076">
    <property type="entry name" value="DNAJ_2"/>
    <property type="match status" value="1"/>
</dbReference>
<dbReference type="CDD" id="cd10747">
    <property type="entry name" value="DnaJ_C"/>
    <property type="match status" value="1"/>
</dbReference>
<keyword evidence="6 11" id="KW-0346">Stress response</keyword>
<dbReference type="PRINTS" id="PR00625">
    <property type="entry name" value="JDOMAIN"/>
</dbReference>
<organism evidence="15 16">
    <name type="scientific">Treponema maltophilum ATCC 51939</name>
    <dbReference type="NCBI Taxonomy" id="1125699"/>
    <lineage>
        <taxon>Bacteria</taxon>
        <taxon>Pseudomonadati</taxon>
        <taxon>Spirochaetota</taxon>
        <taxon>Spirochaetia</taxon>
        <taxon>Spirochaetales</taxon>
        <taxon>Treponemataceae</taxon>
        <taxon>Treponema</taxon>
    </lineage>
</organism>
<dbReference type="InterPro" id="IPR012724">
    <property type="entry name" value="DnaJ"/>
</dbReference>
<dbReference type="InterPro" id="IPR002939">
    <property type="entry name" value="DnaJ_C"/>
</dbReference>
<evidence type="ECO:0000313" key="16">
    <source>
        <dbReference type="Proteomes" id="UP000014541"/>
    </source>
</evidence>
<dbReference type="STRING" id="1125699.HMPREF9194_01561"/>
<keyword evidence="2 11" id="KW-0479">Metal-binding</keyword>
<feature type="domain" description="J" evidence="13">
    <location>
        <begin position="5"/>
        <end position="70"/>
    </location>
</feature>
<feature type="repeat" description="CXXCXGXG motif" evidence="11">
    <location>
        <begin position="156"/>
        <end position="163"/>
    </location>
</feature>
<dbReference type="CDD" id="cd10719">
    <property type="entry name" value="DnaJ_zf"/>
    <property type="match status" value="1"/>
</dbReference>
<name>S3JZ03_TREMA</name>
<keyword evidence="11" id="KW-0963">Cytoplasm</keyword>
<evidence type="ECO:0000256" key="1">
    <source>
        <dbReference type="ARBA" id="ARBA00022705"/>
    </source>
</evidence>
<dbReference type="PROSITE" id="PS00636">
    <property type="entry name" value="DNAJ_1"/>
    <property type="match status" value="1"/>
</dbReference>
<comment type="function">
    <text evidence="8 11">Participates actively in the response to hyperosmotic and heat shock by preventing the aggregation of stress-denatured proteins and by disaggregating proteins, also in an autonomous, DnaK-independent fashion. Unfolded proteins bind initially to DnaJ; upon interaction with the DnaJ-bound protein, DnaK hydrolyzes its bound ATP, resulting in the formation of a stable complex. GrpE releases ADP from DnaK; ATP binding to DnaK triggers the release of the substrate protein, thus completing the reaction cycle. Several rounds of ATP-dependent interactions between DnaJ, DnaK and GrpE are required for fully efficient folding. Also involved, together with DnaK and GrpE, in the DNA replication of plasmids through activation of initiation proteins.</text>
</comment>
<feature type="binding site" evidence="11">
    <location>
        <position position="209"/>
    </location>
    <ligand>
        <name>Zn(2+)</name>
        <dbReference type="ChEBI" id="CHEBI:29105"/>
        <label>1</label>
    </ligand>
</feature>
<gene>
    <name evidence="11" type="primary">dnaJ</name>
    <name evidence="15" type="ORF">HMPREF9194_01561</name>
</gene>
<evidence type="ECO:0000256" key="6">
    <source>
        <dbReference type="ARBA" id="ARBA00023016"/>
    </source>
</evidence>
<comment type="cofactor">
    <cofactor evidence="11">
        <name>Zn(2+)</name>
        <dbReference type="ChEBI" id="CHEBI:29105"/>
    </cofactor>
    <text evidence="11">Binds 2 Zn(2+) ions per monomer.</text>
</comment>
<dbReference type="InterPro" id="IPR036869">
    <property type="entry name" value="J_dom_sf"/>
</dbReference>
<dbReference type="GO" id="GO:0031072">
    <property type="term" value="F:heat shock protein binding"/>
    <property type="evidence" value="ECO:0007669"/>
    <property type="project" value="InterPro"/>
</dbReference>
<evidence type="ECO:0000256" key="4">
    <source>
        <dbReference type="ARBA" id="ARBA00022771"/>
    </source>
</evidence>
<evidence type="ECO:0000256" key="5">
    <source>
        <dbReference type="ARBA" id="ARBA00022833"/>
    </source>
</evidence>
<evidence type="ECO:0000313" key="15">
    <source>
        <dbReference type="EMBL" id="EPF31218.1"/>
    </source>
</evidence>
<dbReference type="eggNOG" id="COG0484">
    <property type="taxonomic scope" value="Bacteria"/>
</dbReference>
<dbReference type="SMART" id="SM00271">
    <property type="entry name" value="DnaJ"/>
    <property type="match status" value="1"/>
</dbReference>
<evidence type="ECO:0000256" key="2">
    <source>
        <dbReference type="ARBA" id="ARBA00022723"/>
    </source>
</evidence>
<dbReference type="NCBIfam" id="TIGR02349">
    <property type="entry name" value="DnaJ_bact"/>
    <property type="match status" value="1"/>
</dbReference>
<dbReference type="OrthoDB" id="9779889at2"/>
<accession>S3JZ03</accession>
<keyword evidence="5 11" id="KW-0862">Zinc</keyword>
<evidence type="ECO:0000256" key="12">
    <source>
        <dbReference type="PROSITE-ProRule" id="PRU00546"/>
    </source>
</evidence>
<dbReference type="Pfam" id="PF01556">
    <property type="entry name" value="DnaJ_C"/>
    <property type="match status" value="1"/>
</dbReference>
<dbReference type="RefSeq" id="WP_016525829.1">
    <property type="nucleotide sequence ID" value="NZ_KE332518.1"/>
</dbReference>
<comment type="subcellular location">
    <subcellularLocation>
        <location evidence="11">Cytoplasm</location>
    </subcellularLocation>
</comment>
<feature type="domain" description="CR-type" evidence="14">
    <location>
        <begin position="143"/>
        <end position="221"/>
    </location>
</feature>
<dbReference type="GO" id="GO:0009408">
    <property type="term" value="P:response to heat"/>
    <property type="evidence" value="ECO:0007669"/>
    <property type="project" value="InterPro"/>
</dbReference>
<dbReference type="Pfam" id="PF00684">
    <property type="entry name" value="DnaJ_CXXCXGXG"/>
    <property type="match status" value="1"/>
</dbReference>
<evidence type="ECO:0000256" key="9">
    <source>
        <dbReference type="ARBA" id="ARBA00061004"/>
    </source>
</evidence>
<dbReference type="InterPro" id="IPR001623">
    <property type="entry name" value="DnaJ_domain"/>
</dbReference>
<dbReference type="Gene3D" id="2.10.230.10">
    <property type="entry name" value="Heat shock protein DnaJ, cysteine-rich domain"/>
    <property type="match status" value="1"/>
</dbReference>
<dbReference type="Proteomes" id="UP000014541">
    <property type="component" value="Unassembled WGS sequence"/>
</dbReference>
<dbReference type="InterPro" id="IPR036410">
    <property type="entry name" value="HSP_DnaJ_Cys-rich_dom_sf"/>
</dbReference>
<evidence type="ECO:0000256" key="7">
    <source>
        <dbReference type="ARBA" id="ARBA00023186"/>
    </source>
</evidence>
<dbReference type="FunFam" id="2.60.260.20:FF:000005">
    <property type="entry name" value="Chaperone protein dnaJ 1, mitochondrial"/>
    <property type="match status" value="1"/>
</dbReference>
<dbReference type="GO" id="GO:0005524">
    <property type="term" value="F:ATP binding"/>
    <property type="evidence" value="ECO:0007669"/>
    <property type="project" value="InterPro"/>
</dbReference>
<dbReference type="GO" id="GO:0005737">
    <property type="term" value="C:cytoplasm"/>
    <property type="evidence" value="ECO:0007669"/>
    <property type="project" value="UniProtKB-SubCell"/>
</dbReference>
<reference evidence="15 16" key="1">
    <citation type="submission" date="2013-04" db="EMBL/GenBank/DDBJ databases">
        <title>The Genome Sequence of Treponema maltophilum ATCC 51939.</title>
        <authorList>
            <consortium name="The Broad Institute Genomics Platform"/>
            <person name="Earl A."/>
            <person name="Ward D."/>
            <person name="Feldgarden M."/>
            <person name="Gevers D."/>
            <person name="Leonetti C."/>
            <person name="Blanton J.M."/>
            <person name="Dewhirst F.E."/>
            <person name="Izard J."/>
            <person name="Walker B."/>
            <person name="Young S."/>
            <person name="Zeng Q."/>
            <person name="Gargeya S."/>
            <person name="Fitzgerald M."/>
            <person name="Haas B."/>
            <person name="Abouelleil A."/>
            <person name="Allen A.W."/>
            <person name="Alvarado L."/>
            <person name="Arachchi H.M."/>
            <person name="Berlin A.M."/>
            <person name="Chapman S.B."/>
            <person name="Gainer-Dewar J."/>
            <person name="Goldberg J."/>
            <person name="Griggs A."/>
            <person name="Gujja S."/>
            <person name="Hansen M."/>
            <person name="Howarth C."/>
            <person name="Imamovic A."/>
            <person name="Ireland A."/>
            <person name="Larimer J."/>
            <person name="McCowan C."/>
            <person name="Murphy C."/>
            <person name="Pearson M."/>
            <person name="Poon T.W."/>
            <person name="Priest M."/>
            <person name="Roberts A."/>
            <person name="Saif S."/>
            <person name="Shea T."/>
            <person name="Sisk P."/>
            <person name="Sykes S."/>
            <person name="Wortman J."/>
            <person name="Nusbaum C."/>
            <person name="Birren B."/>
        </authorList>
    </citation>
    <scope>NUCLEOTIDE SEQUENCE [LARGE SCALE GENOMIC DNA]</scope>
    <source>
        <strain evidence="15 16">ATCC 51939</strain>
    </source>
</reference>
<feature type="repeat" description="CXXCXGXG motif" evidence="11">
    <location>
        <begin position="173"/>
        <end position="180"/>
    </location>
</feature>
<keyword evidence="4 11" id="KW-0863">Zinc-finger</keyword>